<proteinExistence type="predicted"/>
<evidence type="ECO:0000256" key="1">
    <source>
        <dbReference type="ARBA" id="ARBA00022448"/>
    </source>
</evidence>
<keyword evidence="4" id="KW-0249">Electron transport</keyword>
<dbReference type="SUPFAM" id="SSF46626">
    <property type="entry name" value="Cytochrome c"/>
    <property type="match status" value="1"/>
</dbReference>
<dbReference type="GO" id="GO:0020037">
    <property type="term" value="F:heme binding"/>
    <property type="evidence" value="ECO:0007669"/>
    <property type="project" value="InterPro"/>
</dbReference>
<organism evidence="7">
    <name type="scientific">hydrothermal vent metagenome</name>
    <dbReference type="NCBI Taxonomy" id="652676"/>
    <lineage>
        <taxon>unclassified sequences</taxon>
        <taxon>metagenomes</taxon>
        <taxon>ecological metagenomes</taxon>
    </lineage>
</organism>
<dbReference type="Gene3D" id="1.10.760.10">
    <property type="entry name" value="Cytochrome c-like domain"/>
    <property type="match status" value="1"/>
</dbReference>
<protein>
    <recommendedName>
        <fullName evidence="6">Cytochrome c domain-containing protein</fullName>
    </recommendedName>
</protein>
<gene>
    <name evidence="7" type="ORF">MNBD_NITROSPINAE04-23</name>
</gene>
<dbReference type="InterPro" id="IPR002327">
    <property type="entry name" value="Cyt_c_1A/1B"/>
</dbReference>
<evidence type="ECO:0000256" key="5">
    <source>
        <dbReference type="ARBA" id="ARBA00023004"/>
    </source>
</evidence>
<dbReference type="Pfam" id="PF00034">
    <property type="entry name" value="Cytochrom_C"/>
    <property type="match status" value="1"/>
</dbReference>
<dbReference type="PRINTS" id="PR00604">
    <property type="entry name" value="CYTCHRMECIAB"/>
</dbReference>
<evidence type="ECO:0000259" key="6">
    <source>
        <dbReference type="PROSITE" id="PS51007"/>
    </source>
</evidence>
<dbReference type="InterPro" id="IPR009056">
    <property type="entry name" value="Cyt_c-like_dom"/>
</dbReference>
<keyword evidence="5" id="KW-0408">Iron</keyword>
<name>A0A3B1BTU4_9ZZZZ</name>
<evidence type="ECO:0000256" key="3">
    <source>
        <dbReference type="ARBA" id="ARBA00022723"/>
    </source>
</evidence>
<dbReference type="EMBL" id="UOGA01000045">
    <property type="protein sequence ID" value="VAX15623.1"/>
    <property type="molecule type" value="Genomic_DNA"/>
</dbReference>
<keyword evidence="2" id="KW-0349">Heme</keyword>
<reference evidence="7" key="1">
    <citation type="submission" date="2018-06" db="EMBL/GenBank/DDBJ databases">
        <authorList>
            <person name="Zhirakovskaya E."/>
        </authorList>
    </citation>
    <scope>NUCLEOTIDE SEQUENCE</scope>
</reference>
<evidence type="ECO:0000256" key="4">
    <source>
        <dbReference type="ARBA" id="ARBA00022982"/>
    </source>
</evidence>
<dbReference type="AlphaFoldDB" id="A0A3B1BTU4"/>
<dbReference type="PROSITE" id="PS51007">
    <property type="entry name" value="CYTC"/>
    <property type="match status" value="1"/>
</dbReference>
<keyword evidence="1" id="KW-0813">Transport</keyword>
<evidence type="ECO:0000256" key="2">
    <source>
        <dbReference type="ARBA" id="ARBA00022617"/>
    </source>
</evidence>
<accession>A0A3B1BTU4</accession>
<feature type="domain" description="Cytochrome c" evidence="6">
    <location>
        <begin position="26"/>
        <end position="132"/>
    </location>
</feature>
<dbReference type="InterPro" id="IPR036909">
    <property type="entry name" value="Cyt_c-like_dom_sf"/>
</dbReference>
<sequence>MKKYFGGILALVMTIAFAFASIASAGDAANGEKIFNNKKKKCKTCHKITEKKKIGPGLAGVSKRHTDEWLAKWLANPQKVWEANDKETQELKKWPERYGKKSRAGKKKTKMKLKPPLSEAEIGDLIAYLKTL</sequence>
<keyword evidence="3" id="KW-0479">Metal-binding</keyword>
<dbReference type="GO" id="GO:0009055">
    <property type="term" value="F:electron transfer activity"/>
    <property type="evidence" value="ECO:0007669"/>
    <property type="project" value="InterPro"/>
</dbReference>
<evidence type="ECO:0000313" key="7">
    <source>
        <dbReference type="EMBL" id="VAX15623.1"/>
    </source>
</evidence>
<dbReference type="GO" id="GO:0046872">
    <property type="term" value="F:metal ion binding"/>
    <property type="evidence" value="ECO:0007669"/>
    <property type="project" value="UniProtKB-KW"/>
</dbReference>